<feature type="domain" description="Protein kinase" evidence="11">
    <location>
        <begin position="428"/>
        <end position="692"/>
    </location>
</feature>
<evidence type="ECO:0000256" key="2">
    <source>
        <dbReference type="ARBA" id="ARBA00022692"/>
    </source>
</evidence>
<evidence type="ECO:0000259" key="11">
    <source>
        <dbReference type="PROSITE" id="PS50011"/>
    </source>
</evidence>
<protein>
    <recommendedName>
        <fullName evidence="11">Protein kinase domain-containing protein</fullName>
    </recommendedName>
</protein>
<dbReference type="InterPro" id="IPR011009">
    <property type="entry name" value="Kinase-like_dom_sf"/>
</dbReference>
<keyword evidence="3" id="KW-0732">Signal</keyword>
<dbReference type="FunFam" id="3.30.200.20:FF:000489">
    <property type="entry name" value="Inactive receptor-like serine/threonine-protein kinase"/>
    <property type="match status" value="1"/>
</dbReference>
<reference evidence="12 13" key="1">
    <citation type="journal article" date="2012" name="Nature">
        <title>Repeated polyploidization of Gossypium genomes and the evolution of spinnable cotton fibres.</title>
        <authorList>
            <person name="Paterson A.H."/>
            <person name="Wendel J.F."/>
            <person name="Gundlach H."/>
            <person name="Guo H."/>
            <person name="Jenkins J."/>
            <person name="Jin D."/>
            <person name="Llewellyn D."/>
            <person name="Showmaker K.C."/>
            <person name="Shu S."/>
            <person name="Udall J."/>
            <person name="Yoo M.J."/>
            <person name="Byers R."/>
            <person name="Chen W."/>
            <person name="Doron-Faigenboim A."/>
            <person name="Duke M.V."/>
            <person name="Gong L."/>
            <person name="Grimwood J."/>
            <person name="Grover C."/>
            <person name="Grupp K."/>
            <person name="Hu G."/>
            <person name="Lee T.H."/>
            <person name="Li J."/>
            <person name="Lin L."/>
            <person name="Liu T."/>
            <person name="Marler B.S."/>
            <person name="Page J.T."/>
            <person name="Roberts A.W."/>
            <person name="Romanel E."/>
            <person name="Sanders W.S."/>
            <person name="Szadkowski E."/>
            <person name="Tan X."/>
            <person name="Tang H."/>
            <person name="Xu C."/>
            <person name="Wang J."/>
            <person name="Wang Z."/>
            <person name="Zhang D."/>
            <person name="Zhang L."/>
            <person name="Ashrafi H."/>
            <person name="Bedon F."/>
            <person name="Bowers J.E."/>
            <person name="Brubaker C.L."/>
            <person name="Chee P.W."/>
            <person name="Das S."/>
            <person name="Gingle A.R."/>
            <person name="Haigler C.H."/>
            <person name="Harker D."/>
            <person name="Hoffmann L.V."/>
            <person name="Hovav R."/>
            <person name="Jones D.C."/>
            <person name="Lemke C."/>
            <person name="Mansoor S."/>
            <person name="ur Rahman M."/>
            <person name="Rainville L.N."/>
            <person name="Rambani A."/>
            <person name="Reddy U.K."/>
            <person name="Rong J.K."/>
            <person name="Saranga Y."/>
            <person name="Scheffler B.E."/>
            <person name="Scheffler J.A."/>
            <person name="Stelly D.M."/>
            <person name="Triplett B.A."/>
            <person name="Van Deynze A."/>
            <person name="Vaslin M.F."/>
            <person name="Waghmare V.N."/>
            <person name="Walford S.A."/>
            <person name="Wright R.J."/>
            <person name="Zaki E.A."/>
            <person name="Zhang T."/>
            <person name="Dennis E.S."/>
            <person name="Mayer K.F."/>
            <person name="Peterson D.G."/>
            <person name="Rokhsar D.S."/>
            <person name="Wang X."/>
            <person name="Schmutz J."/>
        </authorList>
    </citation>
    <scope>NUCLEOTIDE SEQUENCE [LARGE SCALE GENOMIC DNA]</scope>
</reference>
<feature type="transmembrane region" description="Helical" evidence="10">
    <location>
        <begin position="364"/>
        <end position="388"/>
    </location>
</feature>
<name>A0A0D2RYJ6_GOSRA</name>
<keyword evidence="2 10" id="KW-0812">Transmembrane</keyword>
<dbReference type="KEGG" id="gra:105769212"/>
<comment type="subcellular location">
    <subcellularLocation>
        <location evidence="8">Endomembrane system</location>
        <topology evidence="8">Single-pass type I membrane protein</topology>
    </subcellularLocation>
</comment>
<dbReference type="Proteomes" id="UP000032304">
    <property type="component" value="Chromosome 9"/>
</dbReference>
<dbReference type="InterPro" id="IPR032675">
    <property type="entry name" value="LRR_dom_sf"/>
</dbReference>
<dbReference type="Gene3D" id="1.10.510.10">
    <property type="entry name" value="Transferase(Phosphotransferase) domain 1"/>
    <property type="match status" value="1"/>
</dbReference>
<gene>
    <name evidence="12" type="ORF">B456_009G112500</name>
</gene>
<keyword evidence="4" id="KW-0677">Repeat</keyword>
<dbReference type="Gene3D" id="3.80.10.10">
    <property type="entry name" value="Ribonuclease Inhibitor"/>
    <property type="match status" value="1"/>
</dbReference>
<keyword evidence="13" id="KW-1185">Reference proteome</keyword>
<dbReference type="Pfam" id="PF07714">
    <property type="entry name" value="PK_Tyr_Ser-Thr"/>
    <property type="match status" value="1"/>
</dbReference>
<evidence type="ECO:0000256" key="4">
    <source>
        <dbReference type="ARBA" id="ARBA00022737"/>
    </source>
</evidence>
<keyword evidence="6 10" id="KW-0472">Membrane</keyword>
<evidence type="ECO:0000256" key="6">
    <source>
        <dbReference type="ARBA" id="ARBA00023136"/>
    </source>
</evidence>
<dbReference type="Pfam" id="PF00560">
    <property type="entry name" value="LRR_1"/>
    <property type="match status" value="2"/>
</dbReference>
<dbReference type="PROSITE" id="PS50011">
    <property type="entry name" value="PROTEIN_KINASE_DOM"/>
    <property type="match status" value="1"/>
</dbReference>
<dbReference type="PANTHER" id="PTHR46084:SF14">
    <property type="entry name" value="PROTEIN KINASE DOMAIN-CONTAINING PROTEIN"/>
    <property type="match status" value="1"/>
</dbReference>
<evidence type="ECO:0000256" key="8">
    <source>
        <dbReference type="ARBA" id="ARBA00046288"/>
    </source>
</evidence>
<dbReference type="SUPFAM" id="SSF52058">
    <property type="entry name" value="L domain-like"/>
    <property type="match status" value="1"/>
</dbReference>
<dbReference type="GO" id="GO:0005524">
    <property type="term" value="F:ATP binding"/>
    <property type="evidence" value="ECO:0007669"/>
    <property type="project" value="InterPro"/>
</dbReference>
<dbReference type="GO" id="GO:0012505">
    <property type="term" value="C:endomembrane system"/>
    <property type="evidence" value="ECO:0007669"/>
    <property type="project" value="UniProtKB-SubCell"/>
</dbReference>
<proteinExistence type="predicted"/>
<sequence>MSYIPFSLSKIDRKSSKNLLDMDGQWGFKRLKFRMMFMLVLSLFDQNMSVSSSLNGEGLALLRLRERVVSDPFGALSNWKENDGEIDPCSWFGVKCSHGKVVILNLKDLCLVGSLGPEVGKLVYLKSIILRNNSFSGSIPKEVGELKELEVLDLGCNNFSGPFPRDFCNNLSLGTLLLDNNEFLGSLAAEVKMLSKFEVDENQLINNAAARPSCESRDFPHRNIAQPRHVALWRRLQQLLDPSKAHKANKRGSQPSVPPSLAHNHVSLPSTSPSPLPLSPFLSPLGAPFLPPSASPSSDFITPPSPSPSPSVSPAVAPAPALPLPAEPPVFISEPPQSHSAPANSPASTPSQIEDERSDSEHHMVIMLIASIGGSLFVLVLFLGIFLFRSSKVVTVKPWATGLSGQLRKAFVTGVPKLKRSELEAACEDFSNIIGTFSDGTVYKGTLSSGVEVAVTSTAVASREDWSKNLETDFRNKIDALSKVNHKNFVNLIGYCEENVPFTRMMVFEYAPSGTLFEHLHIQEAEHLDWGMRLRIAMGIAYCLEHMHQLTPPIAHRNLQSGSVYLTEDYAAKISDFSFLSNATAAKAGLTTMELLESQSADAESNIYSFGVILFEMITGRIPYSVDNGCVADWASDYLKRDKPLKEMVDLTLKYFQEDEVEKLFEVIKTCVNPDPKERPTMREIAANLKEITAVGPEGATPKLSPLWWAELEILSTEAS</sequence>
<evidence type="ECO:0000256" key="5">
    <source>
        <dbReference type="ARBA" id="ARBA00022989"/>
    </source>
</evidence>
<dbReference type="InterPro" id="IPR000719">
    <property type="entry name" value="Prot_kinase_dom"/>
</dbReference>
<dbReference type="EMBL" id="CM001748">
    <property type="protein sequence ID" value="KJB56248.1"/>
    <property type="molecule type" value="Genomic_DNA"/>
</dbReference>
<dbReference type="PANTHER" id="PTHR46084">
    <property type="entry name" value="PROTEIN MALE DISCOVERER 2"/>
    <property type="match status" value="1"/>
</dbReference>
<keyword evidence="7" id="KW-0675">Receptor</keyword>
<keyword evidence="5 10" id="KW-1133">Transmembrane helix</keyword>
<evidence type="ECO:0000256" key="9">
    <source>
        <dbReference type="SAM" id="MobiDB-lite"/>
    </source>
</evidence>
<keyword evidence="1" id="KW-0433">Leucine-rich repeat</keyword>
<evidence type="ECO:0000256" key="7">
    <source>
        <dbReference type="ARBA" id="ARBA00023170"/>
    </source>
</evidence>
<evidence type="ECO:0000256" key="10">
    <source>
        <dbReference type="SAM" id="Phobius"/>
    </source>
</evidence>
<dbReference type="AlphaFoldDB" id="A0A0D2RYJ6"/>
<evidence type="ECO:0000313" key="12">
    <source>
        <dbReference type="EMBL" id="KJB56248.1"/>
    </source>
</evidence>
<accession>A0A0D2RYJ6</accession>
<dbReference type="SUPFAM" id="SSF56112">
    <property type="entry name" value="Protein kinase-like (PK-like)"/>
    <property type="match status" value="1"/>
</dbReference>
<evidence type="ECO:0000256" key="3">
    <source>
        <dbReference type="ARBA" id="ARBA00022729"/>
    </source>
</evidence>
<dbReference type="InterPro" id="IPR001245">
    <property type="entry name" value="Ser-Thr/Tyr_kinase_cat_dom"/>
</dbReference>
<organism evidence="12 13">
    <name type="scientific">Gossypium raimondii</name>
    <name type="common">Peruvian cotton</name>
    <name type="synonym">Gossypium klotzschianum subsp. raimondii</name>
    <dbReference type="NCBI Taxonomy" id="29730"/>
    <lineage>
        <taxon>Eukaryota</taxon>
        <taxon>Viridiplantae</taxon>
        <taxon>Streptophyta</taxon>
        <taxon>Embryophyta</taxon>
        <taxon>Tracheophyta</taxon>
        <taxon>Spermatophyta</taxon>
        <taxon>Magnoliopsida</taxon>
        <taxon>eudicotyledons</taxon>
        <taxon>Gunneridae</taxon>
        <taxon>Pentapetalae</taxon>
        <taxon>rosids</taxon>
        <taxon>malvids</taxon>
        <taxon>Malvales</taxon>
        <taxon>Malvaceae</taxon>
        <taxon>Malvoideae</taxon>
        <taxon>Gossypium</taxon>
    </lineage>
</organism>
<dbReference type="Gramene" id="KJB56248">
    <property type="protein sequence ID" value="KJB56248"/>
    <property type="gene ID" value="B456_009G112500"/>
</dbReference>
<evidence type="ECO:0000313" key="13">
    <source>
        <dbReference type="Proteomes" id="UP000032304"/>
    </source>
</evidence>
<dbReference type="GO" id="GO:0004672">
    <property type="term" value="F:protein kinase activity"/>
    <property type="evidence" value="ECO:0007669"/>
    <property type="project" value="InterPro"/>
</dbReference>
<dbReference type="Pfam" id="PF08263">
    <property type="entry name" value="LRRNT_2"/>
    <property type="match status" value="1"/>
</dbReference>
<dbReference type="OMA" id="SWNTAQP"/>
<dbReference type="InterPro" id="IPR001611">
    <property type="entry name" value="Leu-rich_rpt"/>
</dbReference>
<dbReference type="Gene3D" id="3.30.200.20">
    <property type="entry name" value="Phosphorylase Kinase, domain 1"/>
    <property type="match status" value="1"/>
</dbReference>
<dbReference type="InterPro" id="IPR013210">
    <property type="entry name" value="LRR_N_plant-typ"/>
</dbReference>
<feature type="region of interest" description="Disordered" evidence="9">
    <location>
        <begin position="244"/>
        <end position="275"/>
    </location>
</feature>
<feature type="compositionally biased region" description="Low complexity" evidence="9">
    <location>
        <begin position="335"/>
        <end position="351"/>
    </location>
</feature>
<dbReference type="OrthoDB" id="291737at2759"/>
<evidence type="ECO:0000256" key="1">
    <source>
        <dbReference type="ARBA" id="ARBA00022614"/>
    </source>
</evidence>
<dbReference type="FunFam" id="3.80.10.10:FF:000129">
    <property type="entry name" value="Leucine-rich repeat receptor-like kinase"/>
    <property type="match status" value="1"/>
</dbReference>
<feature type="region of interest" description="Disordered" evidence="9">
    <location>
        <begin position="293"/>
        <end position="358"/>
    </location>
</feature>
<dbReference type="eggNOG" id="ENOG502QQVC">
    <property type="taxonomic scope" value="Eukaryota"/>
</dbReference>